<evidence type="ECO:0000313" key="2">
    <source>
        <dbReference type="EMBL" id="CAK9020684.1"/>
    </source>
</evidence>
<dbReference type="Proteomes" id="UP001642484">
    <property type="component" value="Unassembled WGS sequence"/>
</dbReference>
<evidence type="ECO:0008006" key="4">
    <source>
        <dbReference type="Google" id="ProtNLM"/>
    </source>
</evidence>
<dbReference type="Pfam" id="PF13812">
    <property type="entry name" value="PPR_3"/>
    <property type="match status" value="1"/>
</dbReference>
<dbReference type="PANTHER" id="PTHR47447">
    <property type="entry name" value="OS03G0856100 PROTEIN"/>
    <property type="match status" value="1"/>
</dbReference>
<evidence type="ECO:0000256" key="1">
    <source>
        <dbReference type="ARBA" id="ARBA00022737"/>
    </source>
</evidence>
<reference evidence="2 3" key="1">
    <citation type="submission" date="2024-02" db="EMBL/GenBank/DDBJ databases">
        <authorList>
            <person name="Chen Y."/>
            <person name="Shah S."/>
            <person name="Dougan E. K."/>
            <person name="Thang M."/>
            <person name="Chan C."/>
        </authorList>
    </citation>
    <scope>NUCLEOTIDE SEQUENCE [LARGE SCALE GENOMIC DNA]</scope>
</reference>
<keyword evidence="1" id="KW-0677">Repeat</keyword>
<dbReference type="PANTHER" id="PTHR47447:SF17">
    <property type="entry name" value="OS12G0638900 PROTEIN"/>
    <property type="match status" value="1"/>
</dbReference>
<dbReference type="PROSITE" id="PS51257">
    <property type="entry name" value="PROKAR_LIPOPROTEIN"/>
    <property type="match status" value="1"/>
</dbReference>
<keyword evidence="3" id="KW-1185">Reference proteome</keyword>
<dbReference type="InterPro" id="IPR002885">
    <property type="entry name" value="PPR_rpt"/>
</dbReference>
<gene>
    <name evidence="2" type="ORF">CCMP2556_LOCUS14149</name>
</gene>
<organism evidence="2 3">
    <name type="scientific">Durusdinium trenchii</name>
    <dbReference type="NCBI Taxonomy" id="1381693"/>
    <lineage>
        <taxon>Eukaryota</taxon>
        <taxon>Sar</taxon>
        <taxon>Alveolata</taxon>
        <taxon>Dinophyceae</taxon>
        <taxon>Suessiales</taxon>
        <taxon>Symbiodiniaceae</taxon>
        <taxon>Durusdinium</taxon>
    </lineage>
</organism>
<name>A0ABP0K1Q0_9DINO</name>
<dbReference type="InterPro" id="IPR011990">
    <property type="entry name" value="TPR-like_helical_dom_sf"/>
</dbReference>
<protein>
    <recommendedName>
        <fullName evidence="4">Pentatricopeptide repeat-containing protein</fullName>
    </recommendedName>
</protein>
<dbReference type="EMBL" id="CAXAMN010007169">
    <property type="protein sequence ID" value="CAK9020684.1"/>
    <property type="molecule type" value="Genomic_DNA"/>
</dbReference>
<proteinExistence type="predicted"/>
<dbReference type="Gene3D" id="1.25.40.10">
    <property type="entry name" value="Tetratricopeptide repeat domain"/>
    <property type="match status" value="1"/>
</dbReference>
<sequence length="352" mass="40024">MVAMDSRGGLPRWLPSQPWYVVVGALLACHCAVTFCQSLTPTKPQSSVARNAVHNFKRLRTLKKIRPGPVPAERAWLPWTPGEEAREPTPEELAREEYLERMLQCEEVSCSRELLEEMQAKDLPPALENYHAALLVCANVTAWQEAKDFLQEMTHERVPPDHTAYHLAMDAAGKGSGAPIEFTEQLFNEMQSRAMVPTPETYTKVIHAYISRGNEKFARRFVREAFQRGLLQIWTNGGVFLQLYDFPTDVALFLLRLAIIDRARELVGRKAGKRTIHVLTREPDMPRNTPGMGLSESAVKQVLEEFGIKGKVEPSDFGRIRIRGEELERFGCERKGLQMRKTAKTRTKVRAR</sequence>
<comment type="caution">
    <text evidence="2">The sequence shown here is derived from an EMBL/GenBank/DDBJ whole genome shotgun (WGS) entry which is preliminary data.</text>
</comment>
<evidence type="ECO:0000313" key="3">
    <source>
        <dbReference type="Proteomes" id="UP001642484"/>
    </source>
</evidence>
<accession>A0ABP0K1Q0</accession>